<dbReference type="Gene3D" id="3.30.70.100">
    <property type="match status" value="2"/>
</dbReference>
<dbReference type="InterPro" id="IPR006121">
    <property type="entry name" value="HMA_dom"/>
</dbReference>
<feature type="domain" description="HMA" evidence="2">
    <location>
        <begin position="188"/>
        <end position="251"/>
    </location>
</feature>
<dbReference type="CDD" id="cd00371">
    <property type="entry name" value="HMA"/>
    <property type="match status" value="2"/>
</dbReference>
<proteinExistence type="predicted"/>
<evidence type="ECO:0000259" key="2">
    <source>
        <dbReference type="PROSITE" id="PS50846"/>
    </source>
</evidence>
<name>A0AA86SDW7_9FABA</name>
<accession>A0AA86SDW7</accession>
<gene>
    <name evidence="3" type="ORF">AYBTSS11_LOCUS2945</name>
</gene>
<feature type="region of interest" description="Disordered" evidence="1">
    <location>
        <begin position="318"/>
        <end position="350"/>
    </location>
</feature>
<feature type="region of interest" description="Disordered" evidence="1">
    <location>
        <begin position="143"/>
        <end position="189"/>
    </location>
</feature>
<protein>
    <recommendedName>
        <fullName evidence="2">HMA domain-containing protein</fullName>
    </recommendedName>
</protein>
<dbReference type="SUPFAM" id="SSF55008">
    <property type="entry name" value="HMA, heavy metal-associated domain"/>
    <property type="match status" value="2"/>
</dbReference>
<evidence type="ECO:0000313" key="3">
    <source>
        <dbReference type="EMBL" id="CAJ1892608.1"/>
    </source>
</evidence>
<keyword evidence="4" id="KW-1185">Reference proteome</keyword>
<feature type="compositionally biased region" description="Basic and acidic residues" evidence="1">
    <location>
        <begin position="143"/>
        <end position="186"/>
    </location>
</feature>
<dbReference type="Gramene" id="rna-AYBTSS11_LOCUS2945">
    <property type="protein sequence ID" value="CAJ1892608.1"/>
    <property type="gene ID" value="gene-AYBTSS11_LOCUS2945"/>
</dbReference>
<organism evidence="3 4">
    <name type="scientific">Sphenostylis stenocarpa</name>
    <dbReference type="NCBI Taxonomy" id="92480"/>
    <lineage>
        <taxon>Eukaryota</taxon>
        <taxon>Viridiplantae</taxon>
        <taxon>Streptophyta</taxon>
        <taxon>Embryophyta</taxon>
        <taxon>Tracheophyta</taxon>
        <taxon>Spermatophyta</taxon>
        <taxon>Magnoliopsida</taxon>
        <taxon>eudicotyledons</taxon>
        <taxon>Gunneridae</taxon>
        <taxon>Pentapetalae</taxon>
        <taxon>rosids</taxon>
        <taxon>fabids</taxon>
        <taxon>Fabales</taxon>
        <taxon>Fabaceae</taxon>
        <taxon>Papilionoideae</taxon>
        <taxon>50 kb inversion clade</taxon>
        <taxon>NPAAA clade</taxon>
        <taxon>indigoferoid/millettioid clade</taxon>
        <taxon>Phaseoleae</taxon>
        <taxon>Sphenostylis</taxon>
    </lineage>
</organism>
<dbReference type="GO" id="GO:0046872">
    <property type="term" value="F:metal ion binding"/>
    <property type="evidence" value="ECO:0007669"/>
    <property type="project" value="InterPro"/>
</dbReference>
<reference evidence="3" key="1">
    <citation type="submission" date="2023-10" db="EMBL/GenBank/DDBJ databases">
        <authorList>
            <person name="Domelevo Entfellner J.-B."/>
        </authorList>
    </citation>
    <scope>NUCLEOTIDE SEQUENCE</scope>
</reference>
<evidence type="ECO:0000313" key="4">
    <source>
        <dbReference type="Proteomes" id="UP001189624"/>
    </source>
</evidence>
<feature type="domain" description="HMA" evidence="2">
    <location>
        <begin position="82"/>
        <end position="145"/>
    </location>
</feature>
<sequence>MTKPNGYFSFSIASYGFSKGHMLYPARGKSVTSLSTQGLVKFSNFSTTTVVLIVFGALQKKEKAKNEAEKMPDSGGKQNDGIARVVLKLEMHCEGCVKKIKRAVRNFDGVEDVKADLLGNKLTVIGKVDPALVRDKLADKTKKKVEIISPQPKKESAVGGKPPEKNTKEETTEKKPADKKTEEKSPKQSTVVLKIRLHCDGCIQKIRKIMLKIKGIESVNIEGGKDLVNVKGTMEEKELVAYLNEKLKRNVEVVPPKKEGEQKEDNKKEKEKKEGDGDKKVGGKKEEGAPKVEVNKMEHYGYAYPPPPMYWYDGYTPGQSSSSSSGGGYTVEAQPGYSNQGYDGNYPNYHDQYQHGYVNQGYMVQPQPPPPFYLNPHYPPPQMFSDENPNACIVM</sequence>
<feature type="region of interest" description="Disordered" evidence="1">
    <location>
        <begin position="253"/>
        <end position="292"/>
    </location>
</feature>
<dbReference type="EMBL" id="OY731398">
    <property type="protein sequence ID" value="CAJ1892608.1"/>
    <property type="molecule type" value="Genomic_DNA"/>
</dbReference>
<dbReference type="PANTHER" id="PTHR46413">
    <property type="entry name" value="HEAVY METAL-ASSOCIATED ISOPRENYLATED PLANT PROTEIN 6"/>
    <property type="match status" value="1"/>
</dbReference>
<dbReference type="PANTHER" id="PTHR46413:SF1">
    <property type="entry name" value="HEAVY METAL-ASSOCIATED ISOPRENYLATED PLANT PROTEIN 6"/>
    <property type="match status" value="1"/>
</dbReference>
<dbReference type="InterPro" id="IPR036163">
    <property type="entry name" value="HMA_dom_sf"/>
</dbReference>
<dbReference type="InterPro" id="IPR044594">
    <property type="entry name" value="HIPP01/3/5/6"/>
</dbReference>
<dbReference type="PROSITE" id="PS50846">
    <property type="entry name" value="HMA_2"/>
    <property type="match status" value="2"/>
</dbReference>
<dbReference type="Proteomes" id="UP001189624">
    <property type="component" value="Chromosome 1"/>
</dbReference>
<dbReference type="Pfam" id="PF00403">
    <property type="entry name" value="HMA"/>
    <property type="match status" value="2"/>
</dbReference>
<evidence type="ECO:0000256" key="1">
    <source>
        <dbReference type="SAM" id="MobiDB-lite"/>
    </source>
</evidence>
<dbReference type="AlphaFoldDB" id="A0AA86SDW7"/>